<dbReference type="CDD" id="cd00306">
    <property type="entry name" value="Peptidases_S8_S53"/>
    <property type="match status" value="1"/>
</dbReference>
<feature type="signal peptide" evidence="2">
    <location>
        <begin position="1"/>
        <end position="25"/>
    </location>
</feature>
<dbReference type="SUPFAM" id="SSF52743">
    <property type="entry name" value="Subtilisin-like"/>
    <property type="match status" value="1"/>
</dbReference>
<proteinExistence type="predicted"/>
<dbReference type="Gene3D" id="3.40.50.200">
    <property type="entry name" value="Peptidase S8/S53 domain"/>
    <property type="match status" value="1"/>
</dbReference>
<dbReference type="AlphaFoldDB" id="A0A7C8NL72"/>
<reference evidence="3 4" key="1">
    <citation type="submission" date="2019-06" db="EMBL/GenBank/DDBJ databases">
        <authorList>
            <person name="Palmer J.M."/>
        </authorList>
    </citation>
    <scope>NUCLEOTIDE SEQUENCE [LARGE SCALE GENOMIC DNA]</scope>
    <source>
        <strain evidence="3 4">TWF703</strain>
    </source>
</reference>
<comment type="caution">
    <text evidence="3">The sequence shown here is derived from an EMBL/GenBank/DDBJ whole genome shotgun (WGS) entry which is preliminary data.</text>
</comment>
<feature type="compositionally biased region" description="Basic and acidic residues" evidence="1">
    <location>
        <begin position="652"/>
        <end position="664"/>
    </location>
</feature>
<feature type="compositionally biased region" description="Basic residues" evidence="1">
    <location>
        <begin position="642"/>
        <end position="651"/>
    </location>
</feature>
<dbReference type="GO" id="GO:0004252">
    <property type="term" value="F:serine-type endopeptidase activity"/>
    <property type="evidence" value="ECO:0007669"/>
    <property type="project" value="InterPro"/>
</dbReference>
<feature type="compositionally biased region" description="Basic residues" evidence="1">
    <location>
        <begin position="626"/>
        <end position="635"/>
    </location>
</feature>
<feature type="compositionally biased region" description="Polar residues" evidence="1">
    <location>
        <begin position="891"/>
        <end position="925"/>
    </location>
</feature>
<feature type="compositionally biased region" description="Acidic residues" evidence="1">
    <location>
        <begin position="702"/>
        <end position="715"/>
    </location>
</feature>
<evidence type="ECO:0008006" key="5">
    <source>
        <dbReference type="Google" id="ProtNLM"/>
    </source>
</evidence>
<dbReference type="InterPro" id="IPR036852">
    <property type="entry name" value="Peptidase_S8/S53_dom_sf"/>
</dbReference>
<evidence type="ECO:0000256" key="1">
    <source>
        <dbReference type="SAM" id="MobiDB-lite"/>
    </source>
</evidence>
<name>A0A7C8NL72_ORBOL</name>
<sequence>MRKKSFYHILLTGLLCLLWATACQGNNTNDDDDEEKPFRDLGWSEPYDSMDIIECVLFVKQEYWNDLAAHNLIRSTLIKDILEADPNVVGIENDEVNQETVYFGQWNDGIGRAYYVVQTEYHVIADLILDKFRKYLGAWLDAPIERRLIDKMMEADGRLQKDASDAGSSSGSSSRRYSAGSSTSSRRYSQGCRPSKGSDSDTSTDTEEVADGRFLDIRWLTTPPNGKYGRADLDWETWWNLRTEYFRGAQGQGIDVYVVDSGLSAAAGYHQAFASPSYRRYIGQWMKTGGIDPQERSLADYDILTYHGTDVTSKIVGSTTGLAINSRVINAIFNPDGERNRNGHFYVDILLSIRKAILQKPISAKSIINLSVVFDGHLRKDKNEFERYPFLKEIEREYFDLVSRYADVALDKILGLDNVIVVTGTGNEPVGRPILDWPAKRGTKKTSNLVVVGKADEQGRLSGHVEADFVKVYGVANYITVPFIRSNQALEINVHREEYVEEVGISLVIPMISGILASHMSENPTWTPLQAVEKLYKDAYPYEKDSNIKMAWVGPINKVQKRSEPSGSWPTSEDGDGGSEGDKKTGKGEMGGNGRGDGEDEADEGDKNTGREETDEEGESAGKDKKTMRKTKKPRCSPSKSTWRRLRRRKDGTRSDSKNGEDGKGSQGPARSGSDDIGSDDTDEYNDEYDLDPDDKEHLDPDVEEDCEDEEEEDTPGPPAQPSYWSTVTVAMHITSVVATPKATPKPTRKKTSTFKSTTRKLIYTDAWDGTKHAAVQMTSRHPPVKTFITPNPTPSVGDKGSMMAGNVGIPQRGFAKPAPRPAEKQKPVLDRKSMLRASTNRFRGYTSTRRHAITYTPEAKNNGPTVTVIYTTVHGGTGREVPTFKASSAGKPTSVITTTSIEPSKKSPTPSTTQEKTTMETSIIQPADKTSRNDTLETPSNTRPKDL</sequence>
<feature type="chain" id="PRO_5028957314" description="Peptidase S8/S53 domain-containing protein" evidence="2">
    <location>
        <begin position="26"/>
        <end position="948"/>
    </location>
</feature>
<gene>
    <name evidence="3" type="ORF">TWF703_005305</name>
</gene>
<evidence type="ECO:0000313" key="3">
    <source>
        <dbReference type="EMBL" id="KAF3136985.1"/>
    </source>
</evidence>
<feature type="region of interest" description="Disordered" evidence="1">
    <location>
        <begin position="559"/>
        <end position="724"/>
    </location>
</feature>
<evidence type="ECO:0000313" key="4">
    <source>
        <dbReference type="Proteomes" id="UP000480548"/>
    </source>
</evidence>
<dbReference type="GO" id="GO:0006508">
    <property type="term" value="P:proteolysis"/>
    <property type="evidence" value="ECO:0007669"/>
    <property type="project" value="InterPro"/>
</dbReference>
<evidence type="ECO:0000256" key="2">
    <source>
        <dbReference type="SAM" id="SignalP"/>
    </source>
</evidence>
<accession>A0A7C8NL72</accession>
<feature type="region of interest" description="Disordered" evidence="1">
    <location>
        <begin position="159"/>
        <end position="207"/>
    </location>
</feature>
<feature type="compositionally biased region" description="Acidic residues" evidence="1">
    <location>
        <begin position="677"/>
        <end position="694"/>
    </location>
</feature>
<protein>
    <recommendedName>
        <fullName evidence="5">Peptidase S8/S53 domain-containing protein</fullName>
    </recommendedName>
</protein>
<dbReference type="Proteomes" id="UP000480548">
    <property type="component" value="Unassembled WGS sequence"/>
</dbReference>
<feature type="compositionally biased region" description="Polar residues" evidence="1">
    <location>
        <begin position="937"/>
        <end position="948"/>
    </location>
</feature>
<feature type="compositionally biased region" description="Low complexity" evidence="1">
    <location>
        <begin position="165"/>
        <end position="189"/>
    </location>
</feature>
<feature type="region of interest" description="Disordered" evidence="1">
    <location>
        <begin position="878"/>
        <end position="948"/>
    </location>
</feature>
<dbReference type="PROSITE" id="PS51257">
    <property type="entry name" value="PROKAR_LIPOPROTEIN"/>
    <property type="match status" value="1"/>
</dbReference>
<keyword evidence="2" id="KW-0732">Signal</keyword>
<organism evidence="3 4">
    <name type="scientific">Orbilia oligospora</name>
    <name type="common">Nematode-trapping fungus</name>
    <name type="synonym">Arthrobotrys oligospora</name>
    <dbReference type="NCBI Taxonomy" id="2813651"/>
    <lineage>
        <taxon>Eukaryota</taxon>
        <taxon>Fungi</taxon>
        <taxon>Dikarya</taxon>
        <taxon>Ascomycota</taxon>
        <taxon>Pezizomycotina</taxon>
        <taxon>Orbiliomycetes</taxon>
        <taxon>Orbiliales</taxon>
        <taxon>Orbiliaceae</taxon>
        <taxon>Orbilia</taxon>
    </lineage>
</organism>
<dbReference type="EMBL" id="WIQZ01000027">
    <property type="protein sequence ID" value="KAF3136985.1"/>
    <property type="molecule type" value="Genomic_DNA"/>
</dbReference>